<evidence type="ECO:0000256" key="1">
    <source>
        <dbReference type="ARBA" id="ARBA00001273"/>
    </source>
</evidence>
<dbReference type="GO" id="GO:0030388">
    <property type="term" value="P:fructose 1,6-bisphosphate metabolic process"/>
    <property type="evidence" value="ECO:0007669"/>
    <property type="project" value="TreeGrafter"/>
</dbReference>
<reference evidence="15" key="1">
    <citation type="journal article" date="2015" name="J. Eukaryot. Microbiol.">
        <title>Evolutionary History of the Enzymes Involved in the Calvin-Benson Cycle in Euglenids.</title>
        <authorList>
            <person name="Markunas C.M."/>
            <person name="Triemer R.E."/>
        </authorList>
    </citation>
    <scope>NUCLEOTIDE SEQUENCE</scope>
</reference>
<feature type="non-terminal residue" evidence="15">
    <location>
        <position position="379"/>
    </location>
</feature>
<dbReference type="InterPro" id="IPR020548">
    <property type="entry name" value="Fructose_bisphosphatase_AS"/>
</dbReference>
<comment type="similarity">
    <text evidence="3 12">Belongs to the FBPase class 1 family.</text>
</comment>
<evidence type="ECO:0000256" key="8">
    <source>
        <dbReference type="ARBA" id="ARBA00022842"/>
    </source>
</evidence>
<dbReference type="GO" id="GO:0006000">
    <property type="term" value="P:fructose metabolic process"/>
    <property type="evidence" value="ECO:0007669"/>
    <property type="project" value="TreeGrafter"/>
</dbReference>
<keyword evidence="8" id="KW-0460">Magnesium</keyword>
<sequence length="379" mass="41000">ASLKRGKGVTGPVFAEKCDRVGITLTRFMNEMVRANPDMAELESVFASIQTAGKAISKLVGRAPIDGMLGKQGGGGAINVQGEEQKKLDVIANEVLKKVLKYTGRMGVIASEEETHPVEIDNKAHPSYGLSDVHGSARYTTVFDPLDGSSNVDAGIPVGTIFGIFEQDEAHILPDSFFQNETTLSPSMQQCLRSTLKSGKDLVAAGYVLYSSSTYFVFTLGAGVNGFTLDHSLGEFILTHPNIRIPPRGKIYSINSANSRTWDKPMQVFIDSLADGTNKAGTEYTSRYIGSMVGDVHRTLMYGGVFAYPSDHKNPKGKLRLLYEAAPMSFLLEQAGGKCSTGVVPIMDIAAKSVHQRVPCIMGGADEVDEVEMWYDRLA</sequence>
<dbReference type="SUPFAM" id="SSF56655">
    <property type="entry name" value="Carbohydrate phosphatase"/>
    <property type="match status" value="1"/>
</dbReference>
<dbReference type="InterPro" id="IPR028343">
    <property type="entry name" value="FBPtase"/>
</dbReference>
<evidence type="ECO:0000256" key="4">
    <source>
        <dbReference type="ARBA" id="ARBA00011881"/>
    </source>
</evidence>
<comment type="subunit">
    <text evidence="4">Homotetramer.</text>
</comment>
<name>A0A0S3IUA3_9EUGL</name>
<dbReference type="GO" id="GO:0046872">
    <property type="term" value="F:metal ion binding"/>
    <property type="evidence" value="ECO:0007669"/>
    <property type="project" value="UniProtKB-KW"/>
</dbReference>
<evidence type="ECO:0000256" key="11">
    <source>
        <dbReference type="ARBA" id="ARBA00032973"/>
    </source>
</evidence>
<dbReference type="HAMAP" id="MF_01855">
    <property type="entry name" value="FBPase_class1"/>
    <property type="match status" value="1"/>
</dbReference>
<evidence type="ECO:0000256" key="9">
    <source>
        <dbReference type="ARBA" id="ARBA00023277"/>
    </source>
</evidence>
<protein>
    <recommendedName>
        <fullName evidence="5">fructose-bisphosphatase</fullName>
        <ecNumber evidence="5">3.1.3.11</ecNumber>
    </recommendedName>
    <alternativeName>
        <fullName evidence="11">D-fructose-1,6-bisphosphate 1-phosphohydrolase</fullName>
    </alternativeName>
</protein>
<dbReference type="GO" id="GO:0006094">
    <property type="term" value="P:gluconeogenesis"/>
    <property type="evidence" value="ECO:0007669"/>
    <property type="project" value="TreeGrafter"/>
</dbReference>
<dbReference type="GO" id="GO:0005986">
    <property type="term" value="P:sucrose biosynthetic process"/>
    <property type="evidence" value="ECO:0007669"/>
    <property type="project" value="TreeGrafter"/>
</dbReference>
<dbReference type="InterPro" id="IPR044015">
    <property type="entry name" value="FBPase_C_dom"/>
</dbReference>
<keyword evidence="9 12" id="KW-0119">Carbohydrate metabolism</keyword>
<proteinExistence type="evidence at transcript level"/>
<evidence type="ECO:0000259" key="13">
    <source>
        <dbReference type="Pfam" id="PF00316"/>
    </source>
</evidence>
<evidence type="ECO:0000259" key="14">
    <source>
        <dbReference type="Pfam" id="PF18913"/>
    </source>
</evidence>
<dbReference type="Pfam" id="PF00316">
    <property type="entry name" value="FBPase"/>
    <property type="match status" value="1"/>
</dbReference>
<dbReference type="AlphaFoldDB" id="A0A0S3IUA3"/>
<dbReference type="EC" id="3.1.3.11" evidence="5"/>
<evidence type="ECO:0000256" key="2">
    <source>
        <dbReference type="ARBA" id="ARBA00001946"/>
    </source>
</evidence>
<evidence type="ECO:0000256" key="10">
    <source>
        <dbReference type="ARBA" id="ARBA00024331"/>
    </source>
</evidence>
<dbReference type="Pfam" id="PF18913">
    <property type="entry name" value="FBPase_C"/>
    <property type="match status" value="1"/>
</dbReference>
<dbReference type="PANTHER" id="PTHR11556:SF1">
    <property type="entry name" value="FRUCTOSE-BISPHOSPHATASE"/>
    <property type="match status" value="1"/>
</dbReference>
<evidence type="ECO:0000256" key="5">
    <source>
        <dbReference type="ARBA" id="ARBA00013093"/>
    </source>
</evidence>
<feature type="domain" description="Fructose-1-6-bisphosphatase class 1 C-terminal" evidence="14">
    <location>
        <begin position="245"/>
        <end position="375"/>
    </location>
</feature>
<dbReference type="CDD" id="cd00354">
    <property type="entry name" value="FBPase"/>
    <property type="match status" value="1"/>
</dbReference>
<keyword evidence="7 12" id="KW-0378">Hydrolase</keyword>
<comment type="pathway">
    <text evidence="10">Carbohydrate biosynthesis.</text>
</comment>
<comment type="cofactor">
    <cofactor evidence="2">
        <name>Mg(2+)</name>
        <dbReference type="ChEBI" id="CHEBI:18420"/>
    </cofactor>
</comment>
<dbReference type="FunFam" id="3.40.190.80:FF:000001">
    <property type="entry name" value="Fructose-1,6-bisphosphatase class 1"/>
    <property type="match status" value="1"/>
</dbReference>
<comment type="catalytic activity">
    <reaction evidence="1">
        <text>beta-D-fructose 1,6-bisphosphate + H2O = beta-D-fructose 6-phosphate + phosphate</text>
        <dbReference type="Rhea" id="RHEA:11064"/>
        <dbReference type="ChEBI" id="CHEBI:15377"/>
        <dbReference type="ChEBI" id="CHEBI:32966"/>
        <dbReference type="ChEBI" id="CHEBI:43474"/>
        <dbReference type="ChEBI" id="CHEBI:57634"/>
        <dbReference type="EC" id="3.1.3.11"/>
    </reaction>
</comment>
<dbReference type="PIRSF" id="PIRSF500210">
    <property type="entry name" value="FBPtase"/>
    <property type="match status" value="1"/>
</dbReference>
<dbReference type="GO" id="GO:0006002">
    <property type="term" value="P:fructose 6-phosphate metabolic process"/>
    <property type="evidence" value="ECO:0007669"/>
    <property type="project" value="TreeGrafter"/>
</dbReference>
<evidence type="ECO:0000256" key="6">
    <source>
        <dbReference type="ARBA" id="ARBA00022723"/>
    </source>
</evidence>
<evidence type="ECO:0000256" key="7">
    <source>
        <dbReference type="ARBA" id="ARBA00022801"/>
    </source>
</evidence>
<accession>A0A0S3IUA3</accession>
<dbReference type="InterPro" id="IPR000146">
    <property type="entry name" value="FBPase_class-1"/>
</dbReference>
<evidence type="ECO:0000256" key="3">
    <source>
        <dbReference type="ARBA" id="ARBA00010941"/>
    </source>
</evidence>
<dbReference type="PRINTS" id="PR00115">
    <property type="entry name" value="F16BPHPHTASE"/>
</dbReference>
<keyword evidence="6" id="KW-0479">Metal-binding</keyword>
<organism evidence="15">
    <name type="scientific">Phacus inflexus</name>
    <dbReference type="NCBI Taxonomy" id="461210"/>
    <lineage>
        <taxon>Eukaryota</taxon>
        <taxon>Discoba</taxon>
        <taxon>Euglenozoa</taxon>
        <taxon>Euglenida</taxon>
        <taxon>Spirocuta</taxon>
        <taxon>Euglenophyceae</taxon>
        <taxon>Euglenales</taxon>
        <taxon>Phacaceae</taxon>
        <taxon>Phacus</taxon>
    </lineage>
</organism>
<dbReference type="GO" id="GO:0005829">
    <property type="term" value="C:cytosol"/>
    <property type="evidence" value="ECO:0007669"/>
    <property type="project" value="TreeGrafter"/>
</dbReference>
<feature type="domain" description="Fructose-1-6-bisphosphatase class I N-terminal" evidence="13">
    <location>
        <begin position="23"/>
        <end position="241"/>
    </location>
</feature>
<dbReference type="PIRSF" id="PIRSF000904">
    <property type="entry name" value="FBPtase_SBPase"/>
    <property type="match status" value="1"/>
</dbReference>
<evidence type="ECO:0000256" key="12">
    <source>
        <dbReference type="RuleBase" id="RU000508"/>
    </source>
</evidence>
<evidence type="ECO:0000313" key="15">
    <source>
        <dbReference type="EMBL" id="ALR69625.1"/>
    </source>
</evidence>
<dbReference type="InterPro" id="IPR033391">
    <property type="entry name" value="FBPase_N"/>
</dbReference>
<dbReference type="EMBL" id="KT350577">
    <property type="protein sequence ID" value="ALR69625.1"/>
    <property type="molecule type" value="mRNA"/>
</dbReference>
<dbReference type="GO" id="GO:0042132">
    <property type="term" value="F:fructose 1,6-bisphosphate 1-phosphatase activity"/>
    <property type="evidence" value="ECO:0007669"/>
    <property type="project" value="UniProtKB-EC"/>
</dbReference>
<dbReference type="PANTHER" id="PTHR11556">
    <property type="entry name" value="FRUCTOSE-1,6-BISPHOSPHATASE-RELATED"/>
    <property type="match status" value="1"/>
</dbReference>
<dbReference type="Gene3D" id="3.40.190.80">
    <property type="match status" value="1"/>
</dbReference>
<dbReference type="Gene3D" id="3.30.540.10">
    <property type="entry name" value="Fructose-1,6-Bisphosphatase, subunit A, domain 1"/>
    <property type="match status" value="1"/>
</dbReference>
<feature type="non-terminal residue" evidence="15">
    <location>
        <position position="1"/>
    </location>
</feature>
<dbReference type="PROSITE" id="PS00124">
    <property type="entry name" value="FBPASE"/>
    <property type="match status" value="1"/>
</dbReference>